<feature type="compositionally biased region" description="Polar residues" evidence="1">
    <location>
        <begin position="84"/>
        <end position="94"/>
    </location>
</feature>
<dbReference type="Proteomes" id="UP001222325">
    <property type="component" value="Unassembled WGS sequence"/>
</dbReference>
<evidence type="ECO:0000256" key="1">
    <source>
        <dbReference type="SAM" id="MobiDB-lite"/>
    </source>
</evidence>
<accession>A0AAD6U0B0</accession>
<feature type="compositionally biased region" description="Acidic residues" evidence="1">
    <location>
        <begin position="110"/>
        <end position="121"/>
    </location>
</feature>
<organism evidence="2 3">
    <name type="scientific">Mycena belliarum</name>
    <dbReference type="NCBI Taxonomy" id="1033014"/>
    <lineage>
        <taxon>Eukaryota</taxon>
        <taxon>Fungi</taxon>
        <taxon>Dikarya</taxon>
        <taxon>Basidiomycota</taxon>
        <taxon>Agaricomycotina</taxon>
        <taxon>Agaricomycetes</taxon>
        <taxon>Agaricomycetidae</taxon>
        <taxon>Agaricales</taxon>
        <taxon>Marasmiineae</taxon>
        <taxon>Mycenaceae</taxon>
        <taxon>Mycena</taxon>
    </lineage>
</organism>
<feature type="region of interest" description="Disordered" evidence="1">
    <location>
        <begin position="180"/>
        <end position="221"/>
    </location>
</feature>
<proteinExistence type="predicted"/>
<feature type="compositionally biased region" description="Basic and acidic residues" evidence="1">
    <location>
        <begin position="203"/>
        <end position="215"/>
    </location>
</feature>
<keyword evidence="3" id="KW-1185">Reference proteome</keyword>
<comment type="caution">
    <text evidence="2">The sequence shown here is derived from an EMBL/GenBank/DDBJ whole genome shotgun (WGS) entry which is preliminary data.</text>
</comment>
<gene>
    <name evidence="2" type="ORF">B0H15DRAFT_857009</name>
</gene>
<evidence type="ECO:0000313" key="3">
    <source>
        <dbReference type="Proteomes" id="UP001222325"/>
    </source>
</evidence>
<evidence type="ECO:0000313" key="2">
    <source>
        <dbReference type="EMBL" id="KAJ7080396.1"/>
    </source>
</evidence>
<sequence>MNFCTRCILLAKPNEQTLLVPTASHLRPCTLPLLRFVTRAYLPVYAHDPSPFCATLSSYPIPVHLRRANNLVLSRRPDAGHIDTGTSTSRSSAQRRGRPDGVPGLTFDSAEADSAADFEPEPDAYRERGRAWGTELGCASHAGVGLFGGPQPRVMHSDSCLGSRLPTAWGWVGGFVRRTGREGNLERKGEERELGKARTATRRSREDREGSERESTVALRG</sequence>
<name>A0AAD6U0B0_9AGAR</name>
<protein>
    <submittedName>
        <fullName evidence="2">Uncharacterized protein</fullName>
    </submittedName>
</protein>
<feature type="compositionally biased region" description="Basic and acidic residues" evidence="1">
    <location>
        <begin position="180"/>
        <end position="196"/>
    </location>
</feature>
<reference evidence="2" key="1">
    <citation type="submission" date="2023-03" db="EMBL/GenBank/DDBJ databases">
        <title>Massive genome expansion in bonnet fungi (Mycena s.s.) driven by repeated elements and novel gene families across ecological guilds.</title>
        <authorList>
            <consortium name="Lawrence Berkeley National Laboratory"/>
            <person name="Harder C.B."/>
            <person name="Miyauchi S."/>
            <person name="Viragh M."/>
            <person name="Kuo A."/>
            <person name="Thoen E."/>
            <person name="Andreopoulos B."/>
            <person name="Lu D."/>
            <person name="Skrede I."/>
            <person name="Drula E."/>
            <person name="Henrissat B."/>
            <person name="Morin E."/>
            <person name="Kohler A."/>
            <person name="Barry K."/>
            <person name="LaButti K."/>
            <person name="Morin E."/>
            <person name="Salamov A."/>
            <person name="Lipzen A."/>
            <person name="Mereny Z."/>
            <person name="Hegedus B."/>
            <person name="Baldrian P."/>
            <person name="Stursova M."/>
            <person name="Weitz H."/>
            <person name="Taylor A."/>
            <person name="Grigoriev I.V."/>
            <person name="Nagy L.G."/>
            <person name="Martin F."/>
            <person name="Kauserud H."/>
        </authorList>
    </citation>
    <scope>NUCLEOTIDE SEQUENCE</scope>
    <source>
        <strain evidence="2">CBHHK173m</strain>
    </source>
</reference>
<dbReference type="EMBL" id="JARJCN010000055">
    <property type="protein sequence ID" value="KAJ7080396.1"/>
    <property type="molecule type" value="Genomic_DNA"/>
</dbReference>
<feature type="region of interest" description="Disordered" evidence="1">
    <location>
        <begin position="76"/>
        <end position="121"/>
    </location>
</feature>
<dbReference type="AlphaFoldDB" id="A0AAD6U0B0"/>